<dbReference type="Proteomes" id="UP000007953">
    <property type="component" value="Chromosome"/>
</dbReference>
<evidence type="ECO:0000259" key="3">
    <source>
        <dbReference type="Pfam" id="PF01478"/>
    </source>
</evidence>
<feature type="transmembrane region" description="Helical" evidence="2">
    <location>
        <begin position="153"/>
        <end position="176"/>
    </location>
</feature>
<evidence type="ECO:0000256" key="1">
    <source>
        <dbReference type="ARBA" id="ARBA00005801"/>
    </source>
</evidence>
<dbReference type="PANTHER" id="PTHR30487:SF0">
    <property type="entry name" value="PREPILIN LEADER PEPTIDASE_N-METHYLTRANSFERASE-RELATED"/>
    <property type="match status" value="1"/>
</dbReference>
<dbReference type="GO" id="GO:0005886">
    <property type="term" value="C:plasma membrane"/>
    <property type="evidence" value="ECO:0007669"/>
    <property type="project" value="TreeGrafter"/>
</dbReference>
<dbReference type="PANTHER" id="PTHR30487">
    <property type="entry name" value="TYPE 4 PREPILIN-LIKE PROTEINS LEADER PEPTIDE-PROCESSING ENZYME"/>
    <property type="match status" value="1"/>
</dbReference>
<dbReference type="GO" id="GO:0004190">
    <property type="term" value="F:aspartic-type endopeptidase activity"/>
    <property type="evidence" value="ECO:0007669"/>
    <property type="project" value="InterPro"/>
</dbReference>
<evidence type="ECO:0000256" key="2">
    <source>
        <dbReference type="SAM" id="Phobius"/>
    </source>
</evidence>
<feature type="transmembrane region" description="Helical" evidence="2">
    <location>
        <begin position="89"/>
        <end position="108"/>
    </location>
</feature>
<feature type="transmembrane region" description="Helical" evidence="2">
    <location>
        <begin position="114"/>
        <end position="132"/>
    </location>
</feature>
<dbReference type="Pfam" id="PF01478">
    <property type="entry name" value="Peptidase_A24"/>
    <property type="match status" value="1"/>
</dbReference>
<protein>
    <submittedName>
        <fullName evidence="4">Prepilin peptidase protein</fullName>
    </submittedName>
</protein>
<evidence type="ECO:0000313" key="5">
    <source>
        <dbReference type="Proteomes" id="UP000007953"/>
    </source>
</evidence>
<comment type="similarity">
    <text evidence="1">Belongs to the peptidase A24 family.</text>
</comment>
<feature type="domain" description="Prepilin type IV endopeptidase peptidase" evidence="3">
    <location>
        <begin position="68"/>
        <end position="171"/>
    </location>
</feature>
<dbReference type="InterPro" id="IPR050882">
    <property type="entry name" value="Prepilin_peptidase/N-MTase"/>
</dbReference>
<evidence type="ECO:0000313" key="4">
    <source>
        <dbReference type="EMBL" id="AEG70003.1"/>
    </source>
</evidence>
<keyword evidence="2" id="KW-1133">Transmembrane helix</keyword>
<feature type="transmembrane region" description="Helical" evidence="2">
    <location>
        <begin position="58"/>
        <end position="77"/>
    </location>
</feature>
<dbReference type="HOGENOM" id="CLU_057101_4_0_4"/>
<dbReference type="eggNOG" id="COG4960">
    <property type="taxonomic scope" value="Bacteria"/>
</dbReference>
<keyword evidence="2" id="KW-0812">Transmembrane</keyword>
<dbReference type="AlphaFoldDB" id="F6G3V6"/>
<dbReference type="Gene3D" id="1.20.120.1220">
    <property type="match status" value="1"/>
</dbReference>
<organism evidence="4 5">
    <name type="scientific">Ralstonia solanacearum (strain Po82)</name>
    <dbReference type="NCBI Taxonomy" id="1031711"/>
    <lineage>
        <taxon>Bacteria</taxon>
        <taxon>Pseudomonadati</taxon>
        <taxon>Pseudomonadota</taxon>
        <taxon>Betaproteobacteria</taxon>
        <taxon>Burkholderiales</taxon>
        <taxon>Burkholderiaceae</taxon>
        <taxon>Ralstonia</taxon>
        <taxon>Ralstonia solanacearum species complex</taxon>
    </lineage>
</organism>
<dbReference type="EMBL" id="CP002819">
    <property type="protein sequence ID" value="AEG70003.1"/>
    <property type="molecule type" value="Genomic_DNA"/>
</dbReference>
<keyword evidence="2" id="KW-0472">Membrane</keyword>
<dbReference type="InterPro" id="IPR000045">
    <property type="entry name" value="Prepilin_IV_endopep_pep"/>
</dbReference>
<dbReference type="PATRIC" id="fig|1031711.3.peg.2651"/>
<sequence>MEFGRHPVVDGRRLSSACRLRSGPPTADLVRPHRSWPATRRLRADRNPDNAPSEDPEMTTATTLANLSLIVLIAIAAASDVRARRIPNWLVGSGLVAALIGQCVAQGLAAGGMAWLGGTAVGMGMCIGIYVLGGMGAGDVKLMGAIGAFMGPFGAFHVAFVSFLAGGVLALVMVLLRREGQRSLAGVSTLLLSLPFGGKAMPSQQHGEKRSGTIQLPYAVAFAAGTLLVKWGVL</sequence>
<reference evidence="4 5" key="1">
    <citation type="journal article" date="2011" name="J. Bacteriol.">
        <title>Complete genome sequence of the plant pathogen Ralstonia solanacearum strain Po82.</title>
        <authorList>
            <person name="Xu J."/>
            <person name="Zheng H.J."/>
            <person name="Liu L."/>
            <person name="Pan Z.C."/>
            <person name="Prior P."/>
            <person name="Tang B."/>
            <person name="Xu J.S."/>
            <person name="Zhang H."/>
            <person name="Tian Q."/>
            <person name="Zhang L.Q."/>
            <person name="Feng J."/>
        </authorList>
    </citation>
    <scope>NUCLEOTIDE SEQUENCE [LARGE SCALE GENOMIC DNA]</scope>
    <source>
        <strain evidence="4 5">Po82</strain>
    </source>
</reference>
<gene>
    <name evidence="4" type="primary">cpaA1</name>
    <name evidence="4" type="ordered locus">RSPO_c02710</name>
</gene>
<name>F6G3V6_RALS8</name>
<proteinExistence type="inferred from homology"/>
<accession>F6G3V6</accession>
<dbReference type="KEGG" id="rsn:RSPO_c02710"/>
<dbReference type="GO" id="GO:0006465">
    <property type="term" value="P:signal peptide processing"/>
    <property type="evidence" value="ECO:0007669"/>
    <property type="project" value="TreeGrafter"/>
</dbReference>